<reference evidence="18" key="1">
    <citation type="journal article" date="2021" name="PeerJ">
        <title>Extensive microbial diversity within the chicken gut microbiome revealed by metagenomics and culture.</title>
        <authorList>
            <person name="Gilroy R."/>
            <person name="Ravi A."/>
            <person name="Getino M."/>
            <person name="Pursley I."/>
            <person name="Horton D.L."/>
            <person name="Alikhan N.F."/>
            <person name="Baker D."/>
            <person name="Gharbi K."/>
            <person name="Hall N."/>
            <person name="Watson M."/>
            <person name="Adriaenssens E.M."/>
            <person name="Foster-Nyarko E."/>
            <person name="Jarju S."/>
            <person name="Secka A."/>
            <person name="Antonio M."/>
            <person name="Oren A."/>
            <person name="Chaudhuri R.R."/>
            <person name="La Ragione R."/>
            <person name="Hildebrand F."/>
            <person name="Pallen M.J."/>
        </authorList>
    </citation>
    <scope>NUCLEOTIDE SEQUENCE</scope>
    <source>
        <strain evidence="18">6627</strain>
    </source>
</reference>
<protein>
    <recommendedName>
        <fullName evidence="12">Probable peptidoglycan glycosyltransferase FtsW</fullName>
        <ecNumber evidence="14">2.4.99.28</ecNumber>
    </recommendedName>
    <alternativeName>
        <fullName evidence="13">Cell division protein FtsW</fullName>
    </alternativeName>
    <alternativeName>
        <fullName evidence="10">Cell wall polymerase</fullName>
    </alternativeName>
    <alternativeName>
        <fullName evidence="9">Peptidoglycan polymerase</fullName>
    </alternativeName>
</protein>
<sequence>MLNKWKEKVKYFDWMLFIPYIVLCCVGIVMVYSASSINLSYVGENTASYMIKQLLYVVLGIVLLFFFSHISTKVWTNKILLLSGAVIIGFLLFIAKYFTNSINGANGWIQLGAFSLQPSEFCKLFLVLFCSYVFANWYHRRQQDLKITNKFQPYFVIGLLLFLVLFEPDTGGFMINFAIVLIIYLTSRIPEDGWLYRKKGIRLSNTTVLLLWIATFIILLQVPRLPFIQKMGDKFYQIARFTAFYAPFKHAQSTGRQLVNSYYAISNGGLFGLGLGNSIEKRGYLPEPYTDFILSVTTEELGVILTTCILLLLLFIMLRIFLIGVRANNLYDRLVCYGVGTFMFVESLFNIGAVIGLLPITGVTLPFISYGGSSMFVLSMALGLVMGISANQKRHLEKSPLDD</sequence>
<evidence type="ECO:0000256" key="6">
    <source>
        <dbReference type="ARBA" id="ARBA00022984"/>
    </source>
</evidence>
<keyword evidence="6" id="KW-0573">Peptidoglycan synthesis</keyword>
<dbReference type="EMBL" id="DXFP01000053">
    <property type="protein sequence ID" value="HIX02276.1"/>
    <property type="molecule type" value="Genomic_DNA"/>
</dbReference>
<feature type="transmembrane region" description="Helical" evidence="17">
    <location>
        <begin position="334"/>
        <end position="361"/>
    </location>
</feature>
<evidence type="ECO:0000256" key="5">
    <source>
        <dbReference type="ARBA" id="ARBA00022960"/>
    </source>
</evidence>
<dbReference type="GO" id="GO:0005886">
    <property type="term" value="C:plasma membrane"/>
    <property type="evidence" value="ECO:0007669"/>
    <property type="project" value="TreeGrafter"/>
</dbReference>
<feature type="transmembrane region" description="Helical" evidence="17">
    <location>
        <begin position="301"/>
        <end position="322"/>
    </location>
</feature>
<comment type="catalytic activity">
    <reaction evidence="15">
        <text>[GlcNAc-(1-&gt;4)-Mur2Ac(oyl-L-Ala-gamma-D-Glu-L-Lys-D-Ala-D-Ala)](n)-di-trans,octa-cis-undecaprenyl diphosphate + beta-D-GlcNAc-(1-&gt;4)-Mur2Ac(oyl-L-Ala-gamma-D-Glu-L-Lys-D-Ala-D-Ala)-di-trans,octa-cis-undecaprenyl diphosphate = [GlcNAc-(1-&gt;4)-Mur2Ac(oyl-L-Ala-gamma-D-Glu-L-Lys-D-Ala-D-Ala)](n+1)-di-trans,octa-cis-undecaprenyl diphosphate + di-trans,octa-cis-undecaprenyl diphosphate + H(+)</text>
        <dbReference type="Rhea" id="RHEA:23708"/>
        <dbReference type="Rhea" id="RHEA-COMP:9602"/>
        <dbReference type="Rhea" id="RHEA-COMP:9603"/>
        <dbReference type="ChEBI" id="CHEBI:15378"/>
        <dbReference type="ChEBI" id="CHEBI:58405"/>
        <dbReference type="ChEBI" id="CHEBI:60033"/>
        <dbReference type="ChEBI" id="CHEBI:78435"/>
        <dbReference type="EC" id="2.4.99.28"/>
    </reaction>
</comment>
<dbReference type="EC" id="2.4.99.28" evidence="14"/>
<gene>
    <name evidence="18" type="ORF">H9861_05930</name>
</gene>
<evidence type="ECO:0000313" key="19">
    <source>
        <dbReference type="Proteomes" id="UP000823963"/>
    </source>
</evidence>
<comment type="function">
    <text evidence="16">Peptidoglycan polymerase that is essential for cell division.</text>
</comment>
<accession>A0A9D2AAH9</accession>
<evidence type="ECO:0000256" key="12">
    <source>
        <dbReference type="ARBA" id="ARBA00041185"/>
    </source>
</evidence>
<keyword evidence="3" id="KW-0808">Transferase</keyword>
<evidence type="ECO:0000256" key="1">
    <source>
        <dbReference type="ARBA" id="ARBA00004141"/>
    </source>
</evidence>
<dbReference type="GO" id="GO:0032153">
    <property type="term" value="C:cell division site"/>
    <property type="evidence" value="ECO:0007669"/>
    <property type="project" value="TreeGrafter"/>
</dbReference>
<feature type="transmembrane region" description="Helical" evidence="17">
    <location>
        <begin position="47"/>
        <end position="67"/>
    </location>
</feature>
<reference evidence="18" key="2">
    <citation type="submission" date="2021-04" db="EMBL/GenBank/DDBJ databases">
        <authorList>
            <person name="Gilroy R."/>
        </authorList>
    </citation>
    <scope>NUCLEOTIDE SEQUENCE</scope>
    <source>
        <strain evidence="18">6627</strain>
    </source>
</reference>
<feature type="transmembrane region" description="Helical" evidence="17">
    <location>
        <begin position="151"/>
        <end position="166"/>
    </location>
</feature>
<feature type="transmembrane region" description="Helical" evidence="17">
    <location>
        <begin position="118"/>
        <end position="139"/>
    </location>
</feature>
<evidence type="ECO:0000256" key="2">
    <source>
        <dbReference type="ARBA" id="ARBA00022676"/>
    </source>
</evidence>
<feature type="transmembrane region" description="Helical" evidence="17">
    <location>
        <begin position="367"/>
        <end position="388"/>
    </location>
</feature>
<comment type="caution">
    <text evidence="18">The sequence shown here is derived from an EMBL/GenBank/DDBJ whole genome shotgun (WGS) entry which is preliminary data.</text>
</comment>
<evidence type="ECO:0000256" key="4">
    <source>
        <dbReference type="ARBA" id="ARBA00022692"/>
    </source>
</evidence>
<keyword evidence="5" id="KW-0133">Cell shape</keyword>
<evidence type="ECO:0000256" key="9">
    <source>
        <dbReference type="ARBA" id="ARBA00032370"/>
    </source>
</evidence>
<evidence type="ECO:0000256" key="15">
    <source>
        <dbReference type="ARBA" id="ARBA00049902"/>
    </source>
</evidence>
<organism evidence="18 19">
    <name type="scientific">Candidatus Ligilactobacillus excrementigallinarum</name>
    <dbReference type="NCBI Taxonomy" id="2838641"/>
    <lineage>
        <taxon>Bacteria</taxon>
        <taxon>Bacillati</taxon>
        <taxon>Bacillota</taxon>
        <taxon>Bacilli</taxon>
        <taxon>Lactobacillales</taxon>
        <taxon>Lactobacillaceae</taxon>
        <taxon>Ligilactobacillus</taxon>
    </lineage>
</organism>
<dbReference type="PROSITE" id="PS00428">
    <property type="entry name" value="FTSW_RODA_SPOVE"/>
    <property type="match status" value="1"/>
</dbReference>
<keyword evidence="4 17" id="KW-0812">Transmembrane</keyword>
<evidence type="ECO:0000256" key="14">
    <source>
        <dbReference type="ARBA" id="ARBA00044770"/>
    </source>
</evidence>
<evidence type="ECO:0000256" key="16">
    <source>
        <dbReference type="ARBA" id="ARBA00049966"/>
    </source>
</evidence>
<name>A0A9D2AAH9_9LACO</name>
<keyword evidence="2" id="KW-0328">Glycosyltransferase</keyword>
<dbReference type="InterPro" id="IPR001182">
    <property type="entry name" value="FtsW/RodA"/>
</dbReference>
<dbReference type="GO" id="GO:0008955">
    <property type="term" value="F:peptidoglycan glycosyltransferase activity"/>
    <property type="evidence" value="ECO:0007669"/>
    <property type="project" value="UniProtKB-EC"/>
</dbReference>
<keyword evidence="7 17" id="KW-1133">Transmembrane helix</keyword>
<keyword evidence="8 17" id="KW-0472">Membrane</keyword>
<evidence type="ECO:0000256" key="10">
    <source>
        <dbReference type="ARBA" id="ARBA00033270"/>
    </source>
</evidence>
<dbReference type="GO" id="GO:0015648">
    <property type="term" value="F:lipid-linked peptidoglycan transporter activity"/>
    <property type="evidence" value="ECO:0007669"/>
    <property type="project" value="TreeGrafter"/>
</dbReference>
<feature type="transmembrane region" description="Helical" evidence="17">
    <location>
        <begin position="79"/>
        <end position="98"/>
    </location>
</feature>
<dbReference type="GO" id="GO:0008360">
    <property type="term" value="P:regulation of cell shape"/>
    <property type="evidence" value="ECO:0007669"/>
    <property type="project" value="UniProtKB-KW"/>
</dbReference>
<evidence type="ECO:0000256" key="7">
    <source>
        <dbReference type="ARBA" id="ARBA00022989"/>
    </source>
</evidence>
<feature type="transmembrane region" description="Helical" evidence="17">
    <location>
        <begin position="12"/>
        <end position="35"/>
    </location>
</feature>
<evidence type="ECO:0000313" key="18">
    <source>
        <dbReference type="EMBL" id="HIX02276.1"/>
    </source>
</evidence>
<evidence type="ECO:0000256" key="13">
    <source>
        <dbReference type="ARBA" id="ARBA00041418"/>
    </source>
</evidence>
<evidence type="ECO:0000256" key="3">
    <source>
        <dbReference type="ARBA" id="ARBA00022679"/>
    </source>
</evidence>
<dbReference type="PANTHER" id="PTHR30474">
    <property type="entry name" value="CELL CYCLE PROTEIN"/>
    <property type="match status" value="1"/>
</dbReference>
<dbReference type="InterPro" id="IPR018365">
    <property type="entry name" value="Cell_cycle_FtsW-rel_CS"/>
</dbReference>
<dbReference type="AlphaFoldDB" id="A0A9D2AAH9"/>
<proteinExistence type="inferred from homology"/>
<evidence type="ECO:0000256" key="17">
    <source>
        <dbReference type="SAM" id="Phobius"/>
    </source>
</evidence>
<dbReference type="GO" id="GO:0051301">
    <property type="term" value="P:cell division"/>
    <property type="evidence" value="ECO:0007669"/>
    <property type="project" value="InterPro"/>
</dbReference>
<evidence type="ECO:0000256" key="11">
    <source>
        <dbReference type="ARBA" id="ARBA00038053"/>
    </source>
</evidence>
<dbReference type="GO" id="GO:0009252">
    <property type="term" value="P:peptidoglycan biosynthetic process"/>
    <property type="evidence" value="ECO:0007669"/>
    <property type="project" value="UniProtKB-KW"/>
</dbReference>
<feature type="transmembrane region" description="Helical" evidence="17">
    <location>
        <begin position="172"/>
        <end position="189"/>
    </location>
</feature>
<comment type="subcellular location">
    <subcellularLocation>
        <location evidence="1">Membrane</location>
        <topology evidence="1">Multi-pass membrane protein</topology>
    </subcellularLocation>
</comment>
<comment type="similarity">
    <text evidence="11">Belongs to the SEDS family. FtsW subfamily.</text>
</comment>
<feature type="transmembrane region" description="Helical" evidence="17">
    <location>
        <begin position="201"/>
        <end position="222"/>
    </location>
</feature>
<dbReference type="PANTHER" id="PTHR30474:SF2">
    <property type="entry name" value="PEPTIDOGLYCAN GLYCOSYLTRANSFERASE FTSW-RELATED"/>
    <property type="match status" value="1"/>
</dbReference>
<evidence type="ECO:0000256" key="8">
    <source>
        <dbReference type="ARBA" id="ARBA00023136"/>
    </source>
</evidence>
<dbReference type="Pfam" id="PF01098">
    <property type="entry name" value="FTSW_RODA_SPOVE"/>
    <property type="match status" value="1"/>
</dbReference>
<dbReference type="Proteomes" id="UP000823963">
    <property type="component" value="Unassembled WGS sequence"/>
</dbReference>